<feature type="transmembrane region" description="Helical" evidence="1">
    <location>
        <begin position="212"/>
        <end position="231"/>
    </location>
</feature>
<dbReference type="AlphaFoldDB" id="A0A8J3I3U4"/>
<sequence length="274" mass="31827">MRQPELKHESSAQTNETNTDTEAIRSYMGWYPRWWLLSAFFSSLIVITGLAIWDTWLCSISQLETNAALICHLKGMPYLIQIVLIWLLFALLWLLMFIFCFKPIEVSSKQQGRIANLLRAASNFKPLRPVLVVQGILSWLLIIILWWRDDSPPVAIAMLAICVFLAHTHLFYRSTSERKRLYLSAYGMLCLSLLFIELLFKRNFQTHLSSEWPLISFEIIMVFIGIGAMLWHHQPDTQTSIITQPLPIRQHASRISPLTVFSALWPFNHLFPPR</sequence>
<feature type="transmembrane region" description="Helical" evidence="1">
    <location>
        <begin position="34"/>
        <end position="53"/>
    </location>
</feature>
<feature type="transmembrane region" description="Helical" evidence="1">
    <location>
        <begin position="127"/>
        <end position="147"/>
    </location>
</feature>
<feature type="transmembrane region" description="Helical" evidence="1">
    <location>
        <begin position="78"/>
        <end position="101"/>
    </location>
</feature>
<accession>A0A8J3I3U4</accession>
<keyword evidence="1" id="KW-1133">Transmembrane helix</keyword>
<evidence type="ECO:0000256" key="1">
    <source>
        <dbReference type="SAM" id="Phobius"/>
    </source>
</evidence>
<gene>
    <name evidence="2" type="ORF">KSX_44610</name>
</gene>
<dbReference type="EMBL" id="BNJF01000002">
    <property type="protein sequence ID" value="GHO46298.1"/>
    <property type="molecule type" value="Genomic_DNA"/>
</dbReference>
<organism evidence="2 3">
    <name type="scientific">Ktedonospora formicarum</name>
    <dbReference type="NCBI Taxonomy" id="2778364"/>
    <lineage>
        <taxon>Bacteria</taxon>
        <taxon>Bacillati</taxon>
        <taxon>Chloroflexota</taxon>
        <taxon>Ktedonobacteria</taxon>
        <taxon>Ktedonobacterales</taxon>
        <taxon>Ktedonobacteraceae</taxon>
        <taxon>Ktedonospora</taxon>
    </lineage>
</organism>
<dbReference type="Proteomes" id="UP000612362">
    <property type="component" value="Unassembled WGS sequence"/>
</dbReference>
<comment type="caution">
    <text evidence="2">The sequence shown here is derived from an EMBL/GenBank/DDBJ whole genome shotgun (WGS) entry which is preliminary data.</text>
</comment>
<keyword evidence="3" id="KW-1185">Reference proteome</keyword>
<dbReference type="RefSeq" id="WP_220195682.1">
    <property type="nucleotide sequence ID" value="NZ_BNJF01000002.1"/>
</dbReference>
<protein>
    <submittedName>
        <fullName evidence="2">Uncharacterized protein</fullName>
    </submittedName>
</protein>
<evidence type="ECO:0000313" key="3">
    <source>
        <dbReference type="Proteomes" id="UP000612362"/>
    </source>
</evidence>
<keyword evidence="1" id="KW-0472">Membrane</keyword>
<name>A0A8J3I3U4_9CHLR</name>
<keyword evidence="1" id="KW-0812">Transmembrane</keyword>
<evidence type="ECO:0000313" key="2">
    <source>
        <dbReference type="EMBL" id="GHO46298.1"/>
    </source>
</evidence>
<proteinExistence type="predicted"/>
<reference evidence="2" key="1">
    <citation type="submission" date="2020-10" db="EMBL/GenBank/DDBJ databases">
        <title>Taxonomic study of unclassified bacteria belonging to the class Ktedonobacteria.</title>
        <authorList>
            <person name="Yabe S."/>
            <person name="Wang C.M."/>
            <person name="Zheng Y."/>
            <person name="Sakai Y."/>
            <person name="Cavaletti L."/>
            <person name="Monciardini P."/>
            <person name="Donadio S."/>
        </authorList>
    </citation>
    <scope>NUCLEOTIDE SEQUENCE</scope>
    <source>
        <strain evidence="2">SOSP1-1</strain>
    </source>
</reference>
<feature type="transmembrane region" description="Helical" evidence="1">
    <location>
        <begin position="153"/>
        <end position="172"/>
    </location>
</feature>
<feature type="transmembrane region" description="Helical" evidence="1">
    <location>
        <begin position="181"/>
        <end position="200"/>
    </location>
</feature>